<dbReference type="Gene3D" id="3.30.390.10">
    <property type="entry name" value="Enolase-like, N-terminal domain"/>
    <property type="match status" value="1"/>
</dbReference>
<dbReference type="Pfam" id="PF03952">
    <property type="entry name" value="Enolase_N"/>
    <property type="match status" value="1"/>
</dbReference>
<evidence type="ECO:0000259" key="8">
    <source>
        <dbReference type="SMART" id="SM01192"/>
    </source>
</evidence>
<dbReference type="InterPro" id="IPR000941">
    <property type="entry name" value="Enolase"/>
</dbReference>
<evidence type="ECO:0000256" key="6">
    <source>
        <dbReference type="PIRSR" id="PIRSR001400-1"/>
    </source>
</evidence>
<protein>
    <recommendedName>
        <fullName evidence="3">phosphopyruvate hydratase</fullName>
        <ecNumber evidence="3">4.2.1.11</ecNumber>
    </recommendedName>
</protein>
<dbReference type="InterPro" id="IPR029017">
    <property type="entry name" value="Enolase-like_N"/>
</dbReference>
<comment type="similarity">
    <text evidence="2">Belongs to the enolase family.</text>
</comment>
<dbReference type="PANTHER" id="PTHR11902">
    <property type="entry name" value="ENOLASE"/>
    <property type="match status" value="1"/>
</dbReference>
<dbReference type="SUPFAM" id="SSF51604">
    <property type="entry name" value="Enolase C-terminal domain-like"/>
    <property type="match status" value="1"/>
</dbReference>
<organism evidence="10 11">
    <name type="scientific">Panicum miliaceum</name>
    <name type="common">Proso millet</name>
    <name type="synonym">Broomcorn millet</name>
    <dbReference type="NCBI Taxonomy" id="4540"/>
    <lineage>
        <taxon>Eukaryota</taxon>
        <taxon>Viridiplantae</taxon>
        <taxon>Streptophyta</taxon>
        <taxon>Embryophyta</taxon>
        <taxon>Tracheophyta</taxon>
        <taxon>Spermatophyta</taxon>
        <taxon>Magnoliopsida</taxon>
        <taxon>Liliopsida</taxon>
        <taxon>Poales</taxon>
        <taxon>Poaceae</taxon>
        <taxon>PACMAD clade</taxon>
        <taxon>Panicoideae</taxon>
        <taxon>Panicodae</taxon>
        <taxon>Paniceae</taxon>
        <taxon>Panicinae</taxon>
        <taxon>Panicum</taxon>
        <taxon>Panicum sect. Panicum</taxon>
    </lineage>
</organism>
<evidence type="ECO:0000256" key="2">
    <source>
        <dbReference type="ARBA" id="ARBA00009604"/>
    </source>
</evidence>
<dbReference type="InterPro" id="IPR020810">
    <property type="entry name" value="Enolase_C"/>
</dbReference>
<dbReference type="PIRSF" id="PIRSF001400">
    <property type="entry name" value="Enolase"/>
    <property type="match status" value="1"/>
</dbReference>
<evidence type="ECO:0000313" key="11">
    <source>
        <dbReference type="Proteomes" id="UP000275267"/>
    </source>
</evidence>
<comment type="caution">
    <text evidence="10">The sequence shown here is derived from an EMBL/GenBank/DDBJ whole genome shotgun (WGS) entry which is preliminary data.</text>
</comment>
<accession>A0A3L6TQ59</accession>
<keyword evidence="7" id="KW-0479">Metal-binding</keyword>
<keyword evidence="7" id="KW-0460">Magnesium</keyword>
<dbReference type="AlphaFoldDB" id="A0A3L6TQ59"/>
<dbReference type="GO" id="GO:0000287">
    <property type="term" value="F:magnesium ion binding"/>
    <property type="evidence" value="ECO:0007669"/>
    <property type="project" value="InterPro"/>
</dbReference>
<evidence type="ECO:0000256" key="7">
    <source>
        <dbReference type="PIRSR" id="PIRSR001400-3"/>
    </source>
</evidence>
<dbReference type="Proteomes" id="UP000275267">
    <property type="component" value="Unassembled WGS sequence"/>
</dbReference>
<keyword evidence="4" id="KW-0324">Glycolysis</keyword>
<dbReference type="Pfam" id="PF00113">
    <property type="entry name" value="Enolase_C"/>
    <property type="match status" value="2"/>
</dbReference>
<dbReference type="EMBL" id="PQIB02000001">
    <property type="protein sequence ID" value="RLN42437.1"/>
    <property type="molecule type" value="Genomic_DNA"/>
</dbReference>
<evidence type="ECO:0000313" key="10">
    <source>
        <dbReference type="EMBL" id="RLN42437.1"/>
    </source>
</evidence>
<feature type="domain" description="Enolase C-terminal TIM barrel" evidence="8">
    <location>
        <begin position="184"/>
        <end position="405"/>
    </location>
</feature>
<comment type="pathway">
    <text evidence="1">Carbohydrate degradation; glycolysis; pyruvate from D-glyceraldehyde 3-phosphate: step 4/5.</text>
</comment>
<sequence>MSVQEYLEKHLLSRKVEEAVNAAVRAKAPDPVLFIAGHMRRAAPSVITRVRARQILDGHGAPAVEVELHTNKAVHRASAASAGAPEGAAADAAGDSGRRNILARAVADAVRVINDKVSEALVGMDPQQQAQIDQAIMDLDKARHKAELGANAMLAVSIAACKAGAAEKEVPLYKHIADLVGKSATTIPAPAITVINGGKHAGNGLPIQEIMILPVGAKNFEEAMQMGSETYHHLKDIILEKYGAESCNIGDHGGFAPNISRQPFDKDDWEHSKKLTTLELCQVAGDDLLMSDPERIKRAVNEYTCNALVLKASIKSSVNQVGTVTEAIEVVKQAKDAHWGVMVSHRSGDTEDSFIADLSVGAAAGQIKAGAPCRGECLTKYNQLLRIEEELGSEGVYAGENWRTASTS</sequence>
<evidence type="ECO:0000256" key="3">
    <source>
        <dbReference type="ARBA" id="ARBA00012058"/>
    </source>
</evidence>
<dbReference type="GO" id="GO:0004634">
    <property type="term" value="F:phosphopyruvate hydratase activity"/>
    <property type="evidence" value="ECO:0007669"/>
    <property type="project" value="UniProtKB-EC"/>
</dbReference>
<dbReference type="PANTHER" id="PTHR11902:SF56">
    <property type="entry name" value="CYTOSOLIC ENOLASE 3"/>
    <property type="match status" value="1"/>
</dbReference>
<dbReference type="InterPro" id="IPR036849">
    <property type="entry name" value="Enolase-like_C_sf"/>
</dbReference>
<feature type="domain" description="Enolase N-terminal" evidence="9">
    <location>
        <begin position="47"/>
        <end position="176"/>
    </location>
</feature>
<dbReference type="EC" id="4.2.1.11" evidence="3"/>
<dbReference type="SMART" id="SM01193">
    <property type="entry name" value="Enolase_N"/>
    <property type="match status" value="1"/>
</dbReference>
<dbReference type="UniPathway" id="UPA00109">
    <property type="reaction ID" value="UER00187"/>
</dbReference>
<dbReference type="CDD" id="cd22962">
    <property type="entry name" value="DD_AtENO3-like"/>
    <property type="match status" value="1"/>
</dbReference>
<dbReference type="GO" id="GO:0006096">
    <property type="term" value="P:glycolytic process"/>
    <property type="evidence" value="ECO:0007669"/>
    <property type="project" value="UniProtKB-UniPathway"/>
</dbReference>
<dbReference type="InterPro" id="IPR020811">
    <property type="entry name" value="Enolase_N"/>
</dbReference>
<keyword evidence="11" id="KW-1185">Reference proteome</keyword>
<evidence type="ECO:0000256" key="5">
    <source>
        <dbReference type="ARBA" id="ARBA00023239"/>
    </source>
</evidence>
<dbReference type="Gene3D" id="3.20.20.120">
    <property type="entry name" value="Enolase-like C-terminal domain"/>
    <property type="match status" value="2"/>
</dbReference>
<feature type="active site" description="Proton donor" evidence="6">
    <location>
        <position position="229"/>
    </location>
</feature>
<comment type="cofactor">
    <cofactor evidence="7">
        <name>Mg(2+)</name>
        <dbReference type="ChEBI" id="CHEBI:18420"/>
    </cofactor>
    <text evidence="7">Mg(2+) is required for catalysis and for stabilizing the dimer.</text>
</comment>
<dbReference type="STRING" id="4540.A0A3L6TQ59"/>
<evidence type="ECO:0000256" key="1">
    <source>
        <dbReference type="ARBA" id="ARBA00005031"/>
    </source>
</evidence>
<gene>
    <name evidence="10" type="ORF">C2845_PM01G10350</name>
</gene>
<feature type="active site" description="Proton acceptor" evidence="6">
    <location>
        <position position="311"/>
    </location>
</feature>
<dbReference type="GO" id="GO:0000015">
    <property type="term" value="C:phosphopyruvate hydratase complex"/>
    <property type="evidence" value="ECO:0007669"/>
    <property type="project" value="InterPro"/>
</dbReference>
<dbReference type="SUPFAM" id="SSF54826">
    <property type="entry name" value="Enolase N-terminal domain-like"/>
    <property type="match status" value="1"/>
</dbReference>
<evidence type="ECO:0000259" key="9">
    <source>
        <dbReference type="SMART" id="SM01193"/>
    </source>
</evidence>
<reference evidence="11" key="1">
    <citation type="journal article" date="2019" name="Nat. Commun.">
        <title>The genome of broomcorn millet.</title>
        <authorList>
            <person name="Zou C."/>
            <person name="Miki D."/>
            <person name="Li D."/>
            <person name="Tang Q."/>
            <person name="Xiao L."/>
            <person name="Rajput S."/>
            <person name="Deng P."/>
            <person name="Jia W."/>
            <person name="Huang R."/>
            <person name="Zhang M."/>
            <person name="Sun Y."/>
            <person name="Hu J."/>
            <person name="Fu X."/>
            <person name="Schnable P.S."/>
            <person name="Li F."/>
            <person name="Zhang H."/>
            <person name="Feng B."/>
            <person name="Zhu X."/>
            <person name="Liu R."/>
            <person name="Schnable J.C."/>
            <person name="Zhu J.-K."/>
            <person name="Zhang H."/>
        </authorList>
    </citation>
    <scope>NUCLEOTIDE SEQUENCE [LARGE SCALE GENOMIC DNA]</scope>
</reference>
<feature type="binding site" evidence="7">
    <location>
        <position position="286"/>
    </location>
    <ligand>
        <name>Mg(2+)</name>
        <dbReference type="ChEBI" id="CHEBI:18420"/>
    </ligand>
</feature>
<dbReference type="PRINTS" id="PR00148">
    <property type="entry name" value="ENOLASE"/>
</dbReference>
<proteinExistence type="inferred from homology"/>
<dbReference type="OrthoDB" id="1739814at2759"/>
<name>A0A3L6TQ59_PANMI</name>
<keyword evidence="5" id="KW-0456">Lyase</keyword>
<evidence type="ECO:0000256" key="4">
    <source>
        <dbReference type="ARBA" id="ARBA00023152"/>
    </source>
</evidence>
<dbReference type="SMART" id="SM01192">
    <property type="entry name" value="Enolase_C"/>
    <property type="match status" value="1"/>
</dbReference>